<accession>W9SQG4</accession>
<dbReference type="Proteomes" id="UP000030645">
    <property type="component" value="Unassembled WGS sequence"/>
</dbReference>
<protein>
    <submittedName>
        <fullName evidence="1">Uncharacterized protein</fullName>
    </submittedName>
</protein>
<evidence type="ECO:0000313" key="2">
    <source>
        <dbReference type="Proteomes" id="UP000030645"/>
    </source>
</evidence>
<dbReference type="EMBL" id="KE646493">
    <property type="protein sequence ID" value="EXC72115.1"/>
    <property type="molecule type" value="Genomic_DNA"/>
</dbReference>
<gene>
    <name evidence="1" type="ORF">L484_000207</name>
</gene>
<proteinExistence type="predicted"/>
<keyword evidence="2" id="KW-1185">Reference proteome</keyword>
<reference evidence="2" key="1">
    <citation type="submission" date="2013-01" db="EMBL/GenBank/DDBJ databases">
        <title>Draft Genome Sequence of a Mulberry Tree, Morus notabilis C.K. Schneid.</title>
        <authorList>
            <person name="He N."/>
            <person name="Zhao S."/>
        </authorList>
    </citation>
    <scope>NUCLEOTIDE SEQUENCE</scope>
</reference>
<name>W9SQG4_9ROSA</name>
<dbReference type="AlphaFoldDB" id="W9SQG4"/>
<sequence length="70" mass="7665">MLFPKTKLRESSFRVPSHHKPSHLDPRIATVAALSIPDLASIAIVFSPRTCHFVLALRPELSSDSGVSEV</sequence>
<organism evidence="1 2">
    <name type="scientific">Morus notabilis</name>
    <dbReference type="NCBI Taxonomy" id="981085"/>
    <lineage>
        <taxon>Eukaryota</taxon>
        <taxon>Viridiplantae</taxon>
        <taxon>Streptophyta</taxon>
        <taxon>Embryophyta</taxon>
        <taxon>Tracheophyta</taxon>
        <taxon>Spermatophyta</taxon>
        <taxon>Magnoliopsida</taxon>
        <taxon>eudicotyledons</taxon>
        <taxon>Gunneridae</taxon>
        <taxon>Pentapetalae</taxon>
        <taxon>rosids</taxon>
        <taxon>fabids</taxon>
        <taxon>Rosales</taxon>
        <taxon>Moraceae</taxon>
        <taxon>Moreae</taxon>
        <taxon>Morus</taxon>
    </lineage>
</organism>
<evidence type="ECO:0000313" key="1">
    <source>
        <dbReference type="EMBL" id="EXC72115.1"/>
    </source>
</evidence>